<evidence type="ECO:0000313" key="5">
    <source>
        <dbReference type="Proteomes" id="UP001202328"/>
    </source>
</evidence>
<keyword evidence="3" id="KW-0812">Transmembrane</keyword>
<keyword evidence="5" id="KW-1185">Reference proteome</keyword>
<evidence type="ECO:0000256" key="2">
    <source>
        <dbReference type="ARBA" id="ARBA00023136"/>
    </source>
</evidence>
<keyword evidence="2 3" id="KW-0472">Membrane</keyword>
<evidence type="ECO:0000256" key="3">
    <source>
        <dbReference type="SAM" id="Phobius"/>
    </source>
</evidence>
<proteinExistence type="predicted"/>
<keyword evidence="3" id="KW-1133">Transmembrane helix</keyword>
<dbReference type="PANTHER" id="PTHR31415:SF4">
    <property type="entry name" value="NDR1_HIN1-LIKE PROTEIN 3"/>
    <property type="match status" value="1"/>
</dbReference>
<dbReference type="GO" id="GO:0098542">
    <property type="term" value="P:defense response to other organism"/>
    <property type="evidence" value="ECO:0007669"/>
    <property type="project" value="InterPro"/>
</dbReference>
<dbReference type="Proteomes" id="UP001202328">
    <property type="component" value="Unassembled WGS sequence"/>
</dbReference>
<evidence type="ECO:0000313" key="4">
    <source>
        <dbReference type="EMBL" id="KAI3963027.1"/>
    </source>
</evidence>
<dbReference type="AlphaFoldDB" id="A0AAD4TI72"/>
<dbReference type="GO" id="GO:0005886">
    <property type="term" value="C:plasma membrane"/>
    <property type="evidence" value="ECO:0007669"/>
    <property type="project" value="TreeGrafter"/>
</dbReference>
<organism evidence="4 5">
    <name type="scientific">Papaver atlanticum</name>
    <dbReference type="NCBI Taxonomy" id="357466"/>
    <lineage>
        <taxon>Eukaryota</taxon>
        <taxon>Viridiplantae</taxon>
        <taxon>Streptophyta</taxon>
        <taxon>Embryophyta</taxon>
        <taxon>Tracheophyta</taxon>
        <taxon>Spermatophyta</taxon>
        <taxon>Magnoliopsida</taxon>
        <taxon>Ranunculales</taxon>
        <taxon>Papaveraceae</taxon>
        <taxon>Papaveroideae</taxon>
        <taxon>Papaver</taxon>
    </lineage>
</organism>
<evidence type="ECO:0008006" key="6">
    <source>
        <dbReference type="Google" id="ProtNLM"/>
    </source>
</evidence>
<dbReference type="GO" id="GO:0009506">
    <property type="term" value="C:plasmodesma"/>
    <property type="evidence" value="ECO:0007669"/>
    <property type="project" value="TreeGrafter"/>
</dbReference>
<dbReference type="PANTHER" id="PTHR31415">
    <property type="entry name" value="OS05G0367900 PROTEIN"/>
    <property type="match status" value="1"/>
</dbReference>
<comment type="caution">
    <text evidence="4">The sequence shown here is derived from an EMBL/GenBank/DDBJ whole genome shotgun (WGS) entry which is preliminary data.</text>
</comment>
<gene>
    <name evidence="4" type="ORF">MKW98_028967</name>
</gene>
<dbReference type="EMBL" id="JAJJMB010000133">
    <property type="protein sequence ID" value="KAI3963027.1"/>
    <property type="molecule type" value="Genomic_DNA"/>
</dbReference>
<dbReference type="InterPro" id="IPR044839">
    <property type="entry name" value="NDR1-like"/>
</dbReference>
<comment type="subcellular location">
    <subcellularLocation>
        <location evidence="1">Membrane</location>
    </subcellularLocation>
</comment>
<accession>A0AAD4TI72</accession>
<name>A0AAD4TI72_9MAGN</name>
<feature type="transmembrane region" description="Helical" evidence="3">
    <location>
        <begin position="6"/>
        <end position="32"/>
    </location>
</feature>
<sequence length="204" mass="22457">MGDGRFGVYCGCSCLLIIGGGVLCLIIFLNILPFKAIKFHIIDASLTEFYVTNDVVLHYNLAVNISVRNSNKMDRMSYHGIRSNPSCYGRDLSTVSLPSFRQGTKNTTLLHPVFQGQILFKLGGSHLRDFNNDQRDGIYKMDVNLYLTLQVKHAGGDKGVKLPFTVNCGLMRLHLLGSSSSSNNQTRIGGLFKPTRCKANGPPA</sequence>
<reference evidence="4" key="1">
    <citation type="submission" date="2022-04" db="EMBL/GenBank/DDBJ databases">
        <title>A functionally conserved STORR gene fusion in Papaver species that diverged 16.8 million years ago.</title>
        <authorList>
            <person name="Catania T."/>
        </authorList>
    </citation>
    <scope>NUCLEOTIDE SEQUENCE</scope>
    <source>
        <strain evidence="4">S-188037</strain>
    </source>
</reference>
<protein>
    <recommendedName>
        <fullName evidence="6">Late embryogenesis abundant protein LEA-2 subgroup domain-containing protein</fullName>
    </recommendedName>
</protein>
<evidence type="ECO:0000256" key="1">
    <source>
        <dbReference type="ARBA" id="ARBA00004370"/>
    </source>
</evidence>